<evidence type="ECO:0000313" key="2">
    <source>
        <dbReference type="EMBL" id="CAI3972015.1"/>
    </source>
</evidence>
<evidence type="ECO:0000313" key="5">
    <source>
        <dbReference type="Proteomes" id="UP001152797"/>
    </source>
</evidence>
<dbReference type="Proteomes" id="UP001152797">
    <property type="component" value="Unassembled WGS sequence"/>
</dbReference>
<dbReference type="InterPro" id="IPR041202">
    <property type="entry name" value="BaeRF_family10"/>
</dbReference>
<proteinExistence type="predicted"/>
<dbReference type="AlphaFoldDB" id="A0A9P1BFZ2"/>
<keyword evidence="5" id="KW-1185">Reference proteome</keyword>
<evidence type="ECO:0000313" key="3">
    <source>
        <dbReference type="EMBL" id="CAL1125390.1"/>
    </source>
</evidence>
<dbReference type="EMBL" id="CAMXCT020000001">
    <property type="protein sequence ID" value="CAL1125390.1"/>
    <property type="molecule type" value="Genomic_DNA"/>
</dbReference>
<accession>A0A9P1BFZ2</accession>
<reference evidence="3" key="2">
    <citation type="submission" date="2024-04" db="EMBL/GenBank/DDBJ databases">
        <authorList>
            <person name="Chen Y."/>
            <person name="Shah S."/>
            <person name="Dougan E. K."/>
            <person name="Thang M."/>
            <person name="Chan C."/>
        </authorList>
    </citation>
    <scope>NUCLEOTIDE SEQUENCE [LARGE SCALE GENOMIC DNA]</scope>
</reference>
<dbReference type="EMBL" id="CAMXCT010000001">
    <property type="protein sequence ID" value="CAI3972015.1"/>
    <property type="molecule type" value="Genomic_DNA"/>
</dbReference>
<dbReference type="SUPFAM" id="SSF53137">
    <property type="entry name" value="Translational machinery components"/>
    <property type="match status" value="1"/>
</dbReference>
<dbReference type="Gene3D" id="3.30.420.60">
    <property type="entry name" value="eRF1 domain 2"/>
    <property type="match status" value="1"/>
</dbReference>
<evidence type="ECO:0000313" key="4">
    <source>
        <dbReference type="EMBL" id="CAL4759327.1"/>
    </source>
</evidence>
<dbReference type="InterPro" id="IPR042226">
    <property type="entry name" value="eFR1_2_sf"/>
</dbReference>
<dbReference type="EMBL" id="CAMXCT030000001">
    <property type="protein sequence ID" value="CAL4759327.1"/>
    <property type="molecule type" value="Genomic_DNA"/>
</dbReference>
<protein>
    <submittedName>
        <fullName evidence="4">Peptide chain release factor subunit 1 (Translation termination factor aRF1)</fullName>
    </submittedName>
</protein>
<feature type="compositionally biased region" description="Polar residues" evidence="1">
    <location>
        <begin position="388"/>
        <end position="399"/>
    </location>
</feature>
<evidence type="ECO:0000256" key="1">
    <source>
        <dbReference type="SAM" id="MobiDB-lite"/>
    </source>
</evidence>
<gene>
    <name evidence="2" type="ORF">C1SCF055_LOCUS605</name>
</gene>
<dbReference type="Pfam" id="PF18854">
    <property type="entry name" value="baeRF_family10"/>
    <property type="match status" value="1"/>
</dbReference>
<reference evidence="2" key="1">
    <citation type="submission" date="2022-10" db="EMBL/GenBank/DDBJ databases">
        <authorList>
            <person name="Chen Y."/>
            <person name="Dougan E. K."/>
            <person name="Chan C."/>
            <person name="Rhodes N."/>
            <person name="Thang M."/>
        </authorList>
    </citation>
    <scope>NUCLEOTIDE SEQUENCE</scope>
</reference>
<sequence length="399" mass="44912">MQGNGRDFVSAFFSGKEGLHSLAARERSLRELLVDNDTELELFDENLKLIRGLLEENSVEDATGVCVFACALLDFVRGYPINMPVPTEMHVGSSPYIRPLAELQDEYETFALVACNNEKTRIFLVTNETAKLEESVRGDVKNHVRKGGWSQQRYERRRDNELHHYAQGVSDALETLRRQYNFERVVLIGSRETMEEIEDELPEKLAELVVAKDAFDLGRGQDAMIEQAYEEYFADERQDEEHLWERIKNEYMSHSRGAMGATAVLEAALAGRIDTMIVTRDAKLPGTQCRDCEHLVHGSPETCQQCGSKSVFEVALIDALTRQVELTSGQVNFVDEIPGLTKAGHVRRSLARNDRPPAHFGGGNSTVRGNFAFRRLPKTQASEHQDRAFSSQPGCKSTD</sequence>
<name>A0A9P1BFZ2_9DINO</name>
<organism evidence="2">
    <name type="scientific">Cladocopium goreaui</name>
    <dbReference type="NCBI Taxonomy" id="2562237"/>
    <lineage>
        <taxon>Eukaryota</taxon>
        <taxon>Sar</taxon>
        <taxon>Alveolata</taxon>
        <taxon>Dinophyceae</taxon>
        <taxon>Suessiales</taxon>
        <taxon>Symbiodiniaceae</taxon>
        <taxon>Cladocopium</taxon>
    </lineage>
</organism>
<feature type="region of interest" description="Disordered" evidence="1">
    <location>
        <begin position="378"/>
        <end position="399"/>
    </location>
</feature>
<comment type="caution">
    <text evidence="2">The sequence shown here is derived from an EMBL/GenBank/DDBJ whole genome shotgun (WGS) entry which is preliminary data.</text>
</comment>